<dbReference type="RefSeq" id="WP_286137153.1">
    <property type="nucleotide sequence ID" value="NZ_BRPL01000004.1"/>
</dbReference>
<accession>A0A9W6EU56</accession>
<organism evidence="2 3">
    <name type="scientific">Philodulcilactobacillus myokoensis</name>
    <dbReference type="NCBI Taxonomy" id="2929573"/>
    <lineage>
        <taxon>Bacteria</taxon>
        <taxon>Bacillati</taxon>
        <taxon>Bacillota</taxon>
        <taxon>Bacilli</taxon>
        <taxon>Lactobacillales</taxon>
        <taxon>Lactobacillaceae</taxon>
        <taxon>Philodulcilactobacillus</taxon>
    </lineage>
</organism>
<reference evidence="2" key="1">
    <citation type="submission" date="2022-07" db="EMBL/GenBank/DDBJ databases">
        <authorList>
            <person name="Kouya T."/>
            <person name="Ishiyama Y."/>
        </authorList>
    </citation>
    <scope>NUCLEOTIDE SEQUENCE</scope>
    <source>
        <strain evidence="2">WR16-4</strain>
    </source>
</reference>
<evidence type="ECO:0000256" key="1">
    <source>
        <dbReference type="SAM" id="Phobius"/>
    </source>
</evidence>
<evidence type="ECO:0000313" key="3">
    <source>
        <dbReference type="Proteomes" id="UP001144204"/>
    </source>
</evidence>
<keyword evidence="1" id="KW-0472">Membrane</keyword>
<comment type="caution">
    <text evidence="2">The sequence shown here is derived from an EMBL/GenBank/DDBJ whole genome shotgun (WGS) entry which is preliminary data.</text>
</comment>
<gene>
    <name evidence="2" type="ORF">WR164_15970</name>
</gene>
<reference evidence="2" key="2">
    <citation type="journal article" date="2023" name="PLoS ONE">
        <title>Philodulcilactobacillus myokoensis gen. nov., sp. nov., a fructophilic, acidophilic, and agar-phobic lactic acid bacterium isolated from fermented vegetable extracts.</title>
        <authorList>
            <person name="Kouya T."/>
            <person name="Ishiyama Y."/>
            <person name="Ohashi S."/>
            <person name="Kumakubo R."/>
            <person name="Yamazaki T."/>
            <person name="Otaki T."/>
        </authorList>
    </citation>
    <scope>NUCLEOTIDE SEQUENCE</scope>
    <source>
        <strain evidence="2">WR16-4</strain>
    </source>
</reference>
<feature type="transmembrane region" description="Helical" evidence="1">
    <location>
        <begin position="48"/>
        <end position="71"/>
    </location>
</feature>
<name>A0A9W6EU56_9LACO</name>
<protein>
    <submittedName>
        <fullName evidence="2">Uncharacterized protein</fullName>
    </submittedName>
</protein>
<keyword evidence="1" id="KW-0812">Transmembrane</keyword>
<keyword evidence="3" id="KW-1185">Reference proteome</keyword>
<dbReference type="EMBL" id="BRPL01000004">
    <property type="protein sequence ID" value="GLB47618.1"/>
    <property type="molecule type" value="Genomic_DNA"/>
</dbReference>
<keyword evidence="1" id="KW-1133">Transmembrane helix</keyword>
<dbReference type="Proteomes" id="UP001144204">
    <property type="component" value="Unassembled WGS sequence"/>
</dbReference>
<sequence>MGSIITIYIGIFIICILFGTSLTYYDINKQNHSKNVSKMNVILKSFPHGFKIGLIMIIVIIVLSVIFSLIFNQSTIMY</sequence>
<dbReference type="AlphaFoldDB" id="A0A9W6EU56"/>
<evidence type="ECO:0000313" key="2">
    <source>
        <dbReference type="EMBL" id="GLB47618.1"/>
    </source>
</evidence>
<feature type="transmembrane region" description="Helical" evidence="1">
    <location>
        <begin position="6"/>
        <end position="27"/>
    </location>
</feature>
<proteinExistence type="predicted"/>